<dbReference type="HAMAP" id="MF_00236">
    <property type="entry name" value="TatA_E"/>
    <property type="match status" value="1"/>
</dbReference>
<dbReference type="OrthoDB" id="7066617at2"/>
<dbReference type="PANTHER" id="PTHR42982:SF1">
    <property type="entry name" value="SEC-INDEPENDENT PROTEIN TRANSLOCASE PROTEIN TATA"/>
    <property type="match status" value="1"/>
</dbReference>
<comment type="subunit">
    <text evidence="9">The Tat system comprises two distinct complexes: a TatABC complex, containing multiple copies of TatA, TatB and TatC subunits, and a separate TatA complex, containing only TatA subunits. Substrates initially bind to the TatABC complex, which probably triggers association of the separate TatA complex to form the active translocon.</text>
</comment>
<keyword evidence="5 9" id="KW-0653">Protein transport</keyword>
<keyword evidence="12" id="KW-1185">Reference proteome</keyword>
<evidence type="ECO:0000256" key="3">
    <source>
        <dbReference type="ARBA" id="ARBA00022475"/>
    </source>
</evidence>
<dbReference type="Gene3D" id="1.20.5.3310">
    <property type="match status" value="1"/>
</dbReference>
<evidence type="ECO:0000256" key="5">
    <source>
        <dbReference type="ARBA" id="ARBA00022927"/>
    </source>
</evidence>
<dbReference type="NCBIfam" id="TIGR01411">
    <property type="entry name" value="tatAE"/>
    <property type="match status" value="1"/>
</dbReference>
<dbReference type="PANTHER" id="PTHR42982">
    <property type="entry name" value="SEC-INDEPENDENT PROTEIN TRANSLOCASE PROTEIN TATA"/>
    <property type="match status" value="1"/>
</dbReference>
<evidence type="ECO:0000256" key="4">
    <source>
        <dbReference type="ARBA" id="ARBA00022692"/>
    </source>
</evidence>
<gene>
    <name evidence="9" type="primary">tatA</name>
    <name evidence="11" type="ORF">Lysil_0273</name>
</gene>
<keyword evidence="8 9" id="KW-0472">Membrane</keyword>
<keyword evidence="4 9" id="KW-0812">Transmembrane</keyword>
<evidence type="ECO:0000256" key="10">
    <source>
        <dbReference type="SAM" id="MobiDB-lite"/>
    </source>
</evidence>
<sequence length="76" mass="8479">MSTWHWIIVLIVVLLVFGTKRLTSGARDVGKAINEFKKGMHTDDDEKKPQQSLSDDSQRNDGAAAQPSKQDDQAPR</sequence>
<evidence type="ECO:0000313" key="12">
    <source>
        <dbReference type="Proteomes" id="UP000236220"/>
    </source>
</evidence>
<dbReference type="InterPro" id="IPR003369">
    <property type="entry name" value="TatA/B/E"/>
</dbReference>
<keyword evidence="7 9" id="KW-0811">Translocation</keyword>
<protein>
    <recommendedName>
        <fullName evidence="9">Sec-independent protein translocase protein TatA</fullName>
    </recommendedName>
</protein>
<keyword evidence="2 9" id="KW-0813">Transport</keyword>
<accession>A0A2K1Q0U2</accession>
<proteinExistence type="inferred from homology"/>
<evidence type="ECO:0000256" key="7">
    <source>
        <dbReference type="ARBA" id="ARBA00023010"/>
    </source>
</evidence>
<dbReference type="AlphaFoldDB" id="A0A2K1Q0U2"/>
<dbReference type="GO" id="GO:0033281">
    <property type="term" value="C:TAT protein transport complex"/>
    <property type="evidence" value="ECO:0007669"/>
    <property type="project" value="UniProtKB-UniRule"/>
</dbReference>
<dbReference type="Pfam" id="PF02416">
    <property type="entry name" value="TatA_B_E"/>
    <property type="match status" value="1"/>
</dbReference>
<keyword evidence="3 9" id="KW-1003">Cell membrane</keyword>
<comment type="similarity">
    <text evidence="9">Belongs to the TatA/E family.</text>
</comment>
<feature type="region of interest" description="Disordered" evidence="10">
    <location>
        <begin position="36"/>
        <end position="76"/>
    </location>
</feature>
<evidence type="ECO:0000256" key="2">
    <source>
        <dbReference type="ARBA" id="ARBA00022448"/>
    </source>
</evidence>
<name>A0A2K1Q0U2_9GAMM</name>
<dbReference type="GO" id="GO:0043953">
    <property type="term" value="P:protein transport by the Tat complex"/>
    <property type="evidence" value="ECO:0007669"/>
    <property type="project" value="UniProtKB-UniRule"/>
</dbReference>
<evidence type="ECO:0000256" key="1">
    <source>
        <dbReference type="ARBA" id="ARBA00004162"/>
    </source>
</evidence>
<dbReference type="EMBL" id="NPZB01000001">
    <property type="protein sequence ID" value="PNS08644.1"/>
    <property type="molecule type" value="Genomic_DNA"/>
</dbReference>
<dbReference type="GO" id="GO:0008320">
    <property type="term" value="F:protein transmembrane transporter activity"/>
    <property type="evidence" value="ECO:0007669"/>
    <property type="project" value="UniProtKB-UniRule"/>
</dbReference>
<evidence type="ECO:0000256" key="9">
    <source>
        <dbReference type="HAMAP-Rule" id="MF_00236"/>
    </source>
</evidence>
<organism evidence="11 12">
    <name type="scientific">Solilutibacter silvestris</name>
    <dbReference type="NCBI Taxonomy" id="1645665"/>
    <lineage>
        <taxon>Bacteria</taxon>
        <taxon>Pseudomonadati</taxon>
        <taxon>Pseudomonadota</taxon>
        <taxon>Gammaproteobacteria</taxon>
        <taxon>Lysobacterales</taxon>
        <taxon>Lysobacteraceae</taxon>
        <taxon>Solilutibacter</taxon>
    </lineage>
</organism>
<comment type="function">
    <text evidence="9">Part of the twin-arginine translocation (Tat) system that transports large folded proteins containing a characteristic twin-arginine motif in their signal peptide across membranes. TatA could form the protein-conducting channel of the Tat system.</text>
</comment>
<reference evidence="11 12" key="1">
    <citation type="submission" date="2017-08" db="EMBL/GenBank/DDBJ databases">
        <title>Lysobacter sylvestris genome.</title>
        <authorList>
            <person name="Zhang D.-C."/>
            <person name="Albuquerque L."/>
            <person name="Franca L."/>
            <person name="Froufe H.J.C."/>
            <person name="Barroso C."/>
            <person name="Egas C."/>
            <person name="Da Costa M."/>
            <person name="Margesin R."/>
        </authorList>
    </citation>
    <scope>NUCLEOTIDE SEQUENCE [LARGE SCALE GENOMIC DNA]</scope>
    <source>
        <strain evidence="11 12">AM20-91</strain>
    </source>
</reference>
<dbReference type="RefSeq" id="WP_103073797.1">
    <property type="nucleotide sequence ID" value="NZ_NPZB01000001.1"/>
</dbReference>
<dbReference type="Proteomes" id="UP000236220">
    <property type="component" value="Unassembled WGS sequence"/>
</dbReference>
<keyword evidence="6 9" id="KW-1133">Transmembrane helix</keyword>
<feature type="compositionally biased region" description="Basic and acidic residues" evidence="10">
    <location>
        <begin position="36"/>
        <end position="49"/>
    </location>
</feature>
<dbReference type="InterPro" id="IPR006312">
    <property type="entry name" value="TatA/E"/>
</dbReference>
<evidence type="ECO:0000256" key="6">
    <source>
        <dbReference type="ARBA" id="ARBA00022989"/>
    </source>
</evidence>
<evidence type="ECO:0000313" key="11">
    <source>
        <dbReference type="EMBL" id="PNS08644.1"/>
    </source>
</evidence>
<evidence type="ECO:0000256" key="8">
    <source>
        <dbReference type="ARBA" id="ARBA00023136"/>
    </source>
</evidence>
<comment type="caution">
    <text evidence="11">The sequence shown here is derived from an EMBL/GenBank/DDBJ whole genome shotgun (WGS) entry which is preliminary data.</text>
</comment>
<comment type="subcellular location">
    <subcellularLocation>
        <location evidence="1 9">Cell membrane</location>
        <topology evidence="1 9">Single-pass membrane protein</topology>
    </subcellularLocation>
</comment>